<protein>
    <submittedName>
        <fullName evidence="2">Antibiotic biosynthesis monooxygenase</fullName>
    </submittedName>
</protein>
<keyword evidence="2" id="KW-0503">Monooxygenase</keyword>
<organism evidence="2 3">
    <name type="scientific">Roseivirga misakiensis</name>
    <dbReference type="NCBI Taxonomy" id="1563681"/>
    <lineage>
        <taxon>Bacteria</taxon>
        <taxon>Pseudomonadati</taxon>
        <taxon>Bacteroidota</taxon>
        <taxon>Cytophagia</taxon>
        <taxon>Cytophagales</taxon>
        <taxon>Roseivirgaceae</taxon>
        <taxon>Roseivirga</taxon>
    </lineage>
</organism>
<sequence length="98" mass="11783">MLIRIVRMTFRPEERQNFLTLFDEKKEKIRHFPGCTHLELLEDYNDPNIFSTYSYWDSEADLNNYRHSDLFAEVWANTKSKFAAKPIAFSLKNYIKVD</sequence>
<dbReference type="OrthoDB" id="1120859at2"/>
<dbReference type="Gene3D" id="3.30.70.100">
    <property type="match status" value="1"/>
</dbReference>
<keyword evidence="2" id="KW-0560">Oxidoreductase</keyword>
<dbReference type="STRING" id="1563681.BFP71_07810"/>
<gene>
    <name evidence="2" type="ORF">BFP71_07810</name>
</gene>
<dbReference type="InterPro" id="IPR011008">
    <property type="entry name" value="Dimeric_a/b-barrel"/>
</dbReference>
<name>A0A1E5T286_9BACT</name>
<feature type="domain" description="ABM" evidence="1">
    <location>
        <begin position="2"/>
        <end position="95"/>
    </location>
</feature>
<dbReference type="EMBL" id="MDGQ01000005">
    <property type="protein sequence ID" value="OEK05492.1"/>
    <property type="molecule type" value="Genomic_DNA"/>
</dbReference>
<dbReference type="RefSeq" id="WP_069834942.1">
    <property type="nucleotide sequence ID" value="NZ_MDGQ01000005.1"/>
</dbReference>
<evidence type="ECO:0000313" key="2">
    <source>
        <dbReference type="EMBL" id="OEK05492.1"/>
    </source>
</evidence>
<dbReference type="AlphaFoldDB" id="A0A1E5T286"/>
<accession>A0A1E5T286</accession>
<dbReference type="Proteomes" id="UP000095552">
    <property type="component" value="Unassembled WGS sequence"/>
</dbReference>
<evidence type="ECO:0000259" key="1">
    <source>
        <dbReference type="PROSITE" id="PS51725"/>
    </source>
</evidence>
<keyword evidence="3" id="KW-1185">Reference proteome</keyword>
<dbReference type="SUPFAM" id="SSF54909">
    <property type="entry name" value="Dimeric alpha+beta barrel"/>
    <property type="match status" value="1"/>
</dbReference>
<comment type="caution">
    <text evidence="2">The sequence shown here is derived from an EMBL/GenBank/DDBJ whole genome shotgun (WGS) entry which is preliminary data.</text>
</comment>
<dbReference type="PROSITE" id="PS51725">
    <property type="entry name" value="ABM"/>
    <property type="match status" value="1"/>
</dbReference>
<evidence type="ECO:0000313" key="3">
    <source>
        <dbReference type="Proteomes" id="UP000095552"/>
    </source>
</evidence>
<dbReference type="InterPro" id="IPR007138">
    <property type="entry name" value="ABM_dom"/>
</dbReference>
<dbReference type="GO" id="GO:0004497">
    <property type="term" value="F:monooxygenase activity"/>
    <property type="evidence" value="ECO:0007669"/>
    <property type="project" value="UniProtKB-KW"/>
</dbReference>
<dbReference type="Pfam" id="PF03992">
    <property type="entry name" value="ABM"/>
    <property type="match status" value="1"/>
</dbReference>
<proteinExistence type="predicted"/>
<reference evidence="2 3" key="1">
    <citation type="submission" date="2016-08" db="EMBL/GenBank/DDBJ databases">
        <title>Draft genome of Fabibacter sp. strain SK-8.</title>
        <authorList>
            <person name="Wong S.-K."/>
            <person name="Hamasaki K."/>
            <person name="Yoshizawa S."/>
        </authorList>
    </citation>
    <scope>NUCLEOTIDE SEQUENCE [LARGE SCALE GENOMIC DNA]</scope>
    <source>
        <strain evidence="2 3">SK-8</strain>
    </source>
</reference>